<feature type="transmembrane region" description="Helical" evidence="6">
    <location>
        <begin position="139"/>
        <end position="157"/>
    </location>
</feature>
<feature type="transmembrane region" description="Helical" evidence="6">
    <location>
        <begin position="163"/>
        <end position="180"/>
    </location>
</feature>
<proteinExistence type="predicted"/>
<dbReference type="RefSeq" id="WP_089955087.1">
    <property type="nucleotide sequence ID" value="NZ_FNAV01000002.1"/>
</dbReference>
<reference evidence="8" key="1">
    <citation type="submission" date="2016-10" db="EMBL/GenBank/DDBJ databases">
        <authorList>
            <person name="Varghese N."/>
            <person name="Submissions S."/>
        </authorList>
    </citation>
    <scope>NUCLEOTIDE SEQUENCE [LARGE SCALE GENOMIC DNA]</scope>
    <source>
        <strain evidence="8">DSM 10146</strain>
    </source>
</reference>
<evidence type="ECO:0000256" key="1">
    <source>
        <dbReference type="ARBA" id="ARBA00004141"/>
    </source>
</evidence>
<dbReference type="GO" id="GO:0016020">
    <property type="term" value="C:membrane"/>
    <property type="evidence" value="ECO:0007669"/>
    <property type="project" value="UniProtKB-SubCell"/>
</dbReference>
<evidence type="ECO:0000256" key="5">
    <source>
        <dbReference type="PIRSR" id="PIRSR604254-1"/>
    </source>
</evidence>
<evidence type="ECO:0000256" key="2">
    <source>
        <dbReference type="ARBA" id="ARBA00022692"/>
    </source>
</evidence>
<evidence type="ECO:0000256" key="6">
    <source>
        <dbReference type="SAM" id="Phobius"/>
    </source>
</evidence>
<organism evidence="7 8">
    <name type="scientific">Salipiger thiooxidans</name>
    <dbReference type="NCBI Taxonomy" id="282683"/>
    <lineage>
        <taxon>Bacteria</taxon>
        <taxon>Pseudomonadati</taxon>
        <taxon>Pseudomonadota</taxon>
        <taxon>Alphaproteobacteria</taxon>
        <taxon>Rhodobacterales</taxon>
        <taxon>Roseobacteraceae</taxon>
        <taxon>Salipiger</taxon>
    </lineage>
</organism>
<dbReference type="PANTHER" id="PTHR20855">
    <property type="entry name" value="ADIPOR/PROGESTIN RECEPTOR-RELATED"/>
    <property type="match status" value="1"/>
</dbReference>
<dbReference type="PANTHER" id="PTHR20855:SF3">
    <property type="entry name" value="LD03007P"/>
    <property type="match status" value="1"/>
</dbReference>
<feature type="transmembrane region" description="Helical" evidence="6">
    <location>
        <begin position="51"/>
        <end position="73"/>
    </location>
</feature>
<dbReference type="EMBL" id="FNAV01000002">
    <property type="protein sequence ID" value="SDE24890.1"/>
    <property type="molecule type" value="Genomic_DNA"/>
</dbReference>
<dbReference type="Proteomes" id="UP000198994">
    <property type="component" value="Unassembled WGS sequence"/>
</dbReference>
<accession>A0A1G7BDS6</accession>
<evidence type="ECO:0000313" key="7">
    <source>
        <dbReference type="EMBL" id="SDE24890.1"/>
    </source>
</evidence>
<protein>
    <submittedName>
        <fullName evidence="7">Hemolysin III</fullName>
    </submittedName>
</protein>
<keyword evidence="4 6" id="KW-0472">Membrane</keyword>
<dbReference type="OrthoDB" id="9813689at2"/>
<dbReference type="AlphaFoldDB" id="A0A1G7BDS6"/>
<name>A0A1G7BDS6_9RHOB</name>
<dbReference type="GO" id="GO:0046872">
    <property type="term" value="F:metal ion binding"/>
    <property type="evidence" value="ECO:0007669"/>
    <property type="project" value="UniProtKB-KW"/>
</dbReference>
<dbReference type="Pfam" id="PF03006">
    <property type="entry name" value="HlyIII"/>
    <property type="match status" value="1"/>
</dbReference>
<feature type="transmembrane region" description="Helical" evidence="6">
    <location>
        <begin position="192"/>
        <end position="212"/>
    </location>
</feature>
<sequence length="213" mass="22598">MTRHILSHSPAEHMADGVVLVLGLCFAVGAVSALFVWAALAAPSGALWPLVPYAVGLIASFSFSAAYNLTLHAPTRAVLRRFDHAAIYLLISGTYTPMALLGIGGSAGLALTAASWTISLIGISLKLRSIHRWARLGFALYLAQGWLGGLAAWPFLTRLPADSLVLLVAGGIAYTVGTIFHHSNRIPYARAIWHTHVLAAAASHYAAIILVIR</sequence>
<evidence type="ECO:0000256" key="4">
    <source>
        <dbReference type="ARBA" id="ARBA00023136"/>
    </source>
</evidence>
<dbReference type="STRING" id="282683.SAMN04488105_10295"/>
<dbReference type="InterPro" id="IPR004254">
    <property type="entry name" value="AdipoR/HlyIII-related"/>
</dbReference>
<evidence type="ECO:0000313" key="8">
    <source>
        <dbReference type="Proteomes" id="UP000198994"/>
    </source>
</evidence>
<keyword evidence="5" id="KW-0479">Metal-binding</keyword>
<gene>
    <name evidence="7" type="ORF">SAMN04488105_10295</name>
</gene>
<feature type="transmembrane region" description="Helical" evidence="6">
    <location>
        <begin position="85"/>
        <end position="103"/>
    </location>
</feature>
<evidence type="ECO:0000256" key="3">
    <source>
        <dbReference type="ARBA" id="ARBA00022989"/>
    </source>
</evidence>
<feature type="binding site" evidence="5">
    <location>
        <position position="194"/>
    </location>
    <ligand>
        <name>Zn(2+)</name>
        <dbReference type="ChEBI" id="CHEBI:29105"/>
    </ligand>
</feature>
<comment type="subcellular location">
    <subcellularLocation>
        <location evidence="1">Membrane</location>
        <topology evidence="1">Multi-pass membrane protein</topology>
    </subcellularLocation>
</comment>
<keyword evidence="8" id="KW-1185">Reference proteome</keyword>
<keyword evidence="2 6" id="KW-0812">Transmembrane</keyword>
<keyword evidence="5" id="KW-0862">Zinc</keyword>
<keyword evidence="3 6" id="KW-1133">Transmembrane helix</keyword>